<name>A0ABV0TZV7_9TELE</name>
<organism evidence="2 3">
    <name type="scientific">Ilyodon furcidens</name>
    <name type="common">goldbreast splitfin</name>
    <dbReference type="NCBI Taxonomy" id="33524"/>
    <lineage>
        <taxon>Eukaryota</taxon>
        <taxon>Metazoa</taxon>
        <taxon>Chordata</taxon>
        <taxon>Craniata</taxon>
        <taxon>Vertebrata</taxon>
        <taxon>Euteleostomi</taxon>
        <taxon>Actinopterygii</taxon>
        <taxon>Neopterygii</taxon>
        <taxon>Teleostei</taxon>
        <taxon>Neoteleostei</taxon>
        <taxon>Acanthomorphata</taxon>
        <taxon>Ovalentaria</taxon>
        <taxon>Atherinomorphae</taxon>
        <taxon>Cyprinodontiformes</taxon>
        <taxon>Goodeidae</taxon>
        <taxon>Ilyodon</taxon>
    </lineage>
</organism>
<comment type="caution">
    <text evidence="2">The sequence shown here is derived from an EMBL/GenBank/DDBJ whole genome shotgun (WGS) entry which is preliminary data.</text>
</comment>
<accession>A0ABV0TZV7</accession>
<evidence type="ECO:0000256" key="1">
    <source>
        <dbReference type="SAM" id="MobiDB-lite"/>
    </source>
</evidence>
<feature type="compositionally biased region" description="Polar residues" evidence="1">
    <location>
        <begin position="25"/>
        <end position="37"/>
    </location>
</feature>
<evidence type="ECO:0000313" key="2">
    <source>
        <dbReference type="EMBL" id="MEQ2238465.1"/>
    </source>
</evidence>
<dbReference type="EMBL" id="JAHRIQ010052003">
    <property type="protein sequence ID" value="MEQ2238465.1"/>
    <property type="molecule type" value="Genomic_DNA"/>
</dbReference>
<gene>
    <name evidence="2" type="ORF">ILYODFUR_033379</name>
</gene>
<feature type="region of interest" description="Disordered" evidence="1">
    <location>
        <begin position="21"/>
        <end position="47"/>
    </location>
</feature>
<evidence type="ECO:0000313" key="3">
    <source>
        <dbReference type="Proteomes" id="UP001482620"/>
    </source>
</evidence>
<protein>
    <submittedName>
        <fullName evidence="2">Uncharacterized protein</fullName>
    </submittedName>
</protein>
<keyword evidence="3" id="KW-1185">Reference proteome</keyword>
<reference evidence="2 3" key="1">
    <citation type="submission" date="2021-06" db="EMBL/GenBank/DDBJ databases">
        <authorList>
            <person name="Palmer J.M."/>
        </authorList>
    </citation>
    <scope>NUCLEOTIDE SEQUENCE [LARGE SCALE GENOMIC DNA]</scope>
    <source>
        <strain evidence="3">if_2019</strain>
        <tissue evidence="2">Muscle</tissue>
    </source>
</reference>
<dbReference type="Proteomes" id="UP001482620">
    <property type="component" value="Unassembled WGS sequence"/>
</dbReference>
<sequence>MVSRPVCRAELYLTAEERRGKLHQRTSTSPLCTQPVSAETRGGTRTCTGEGGGEVVVDQNFKTWGTGIKDLSIQTFYLGPLIYNVKKKKDFRRALFVHRIKGQVLQPLLDMNSATTRQG</sequence>
<proteinExistence type="predicted"/>